<evidence type="ECO:0000256" key="8">
    <source>
        <dbReference type="ARBA" id="ARBA00022989"/>
    </source>
</evidence>
<proteinExistence type="predicted"/>
<evidence type="ECO:0000256" key="5">
    <source>
        <dbReference type="ARBA" id="ARBA00022556"/>
    </source>
</evidence>
<dbReference type="InterPro" id="IPR000390">
    <property type="entry name" value="Small_drug/metabolite_transptr"/>
</dbReference>
<name>A0A074V6E1_9NEIS</name>
<dbReference type="InterPro" id="IPR000620">
    <property type="entry name" value="EamA_dom"/>
</dbReference>
<gene>
    <name evidence="13" type="ORF">SASC598J21_012150</name>
</gene>
<dbReference type="InterPro" id="IPR037185">
    <property type="entry name" value="EmrE-like"/>
</dbReference>
<keyword evidence="5" id="KW-0441">Lipid A biosynthesis</keyword>
<evidence type="ECO:0000313" key="14">
    <source>
        <dbReference type="Proteomes" id="UP000027644"/>
    </source>
</evidence>
<dbReference type="GO" id="GO:0005886">
    <property type="term" value="C:plasma membrane"/>
    <property type="evidence" value="ECO:0007669"/>
    <property type="project" value="UniProtKB-SubCell"/>
</dbReference>
<dbReference type="Pfam" id="PF00892">
    <property type="entry name" value="EamA"/>
    <property type="match status" value="1"/>
</dbReference>
<dbReference type="PANTHER" id="PTHR30561">
    <property type="entry name" value="SMR FAMILY PROTON-DEPENDENT DRUG EFFLUX TRANSPORTER SUGE"/>
    <property type="match status" value="1"/>
</dbReference>
<accession>A0A074V6E1</accession>
<evidence type="ECO:0000256" key="7">
    <source>
        <dbReference type="ARBA" id="ARBA00022985"/>
    </source>
</evidence>
<keyword evidence="8 11" id="KW-1133">Transmembrane helix</keyword>
<evidence type="ECO:0000256" key="9">
    <source>
        <dbReference type="ARBA" id="ARBA00023098"/>
    </source>
</evidence>
<keyword evidence="4" id="KW-0997">Cell inner membrane</keyword>
<evidence type="ECO:0000256" key="6">
    <source>
        <dbReference type="ARBA" id="ARBA00022692"/>
    </source>
</evidence>
<dbReference type="AlphaFoldDB" id="A0A074V6E1"/>
<feature type="transmembrane region" description="Helical" evidence="11">
    <location>
        <begin position="48"/>
        <end position="67"/>
    </location>
</feature>
<protein>
    <submittedName>
        <fullName evidence="13">Membrane transporter of cations and cationic drug</fullName>
    </submittedName>
</protein>
<dbReference type="EMBL" id="AVQL01000439">
    <property type="protein sequence ID" value="KEQ00998.1"/>
    <property type="molecule type" value="Genomic_DNA"/>
</dbReference>
<evidence type="ECO:0000256" key="4">
    <source>
        <dbReference type="ARBA" id="ARBA00022519"/>
    </source>
</evidence>
<keyword evidence="10 11" id="KW-0472">Membrane</keyword>
<dbReference type="GO" id="GO:0009245">
    <property type="term" value="P:lipid A biosynthetic process"/>
    <property type="evidence" value="ECO:0007669"/>
    <property type="project" value="UniProtKB-KW"/>
</dbReference>
<feature type="domain" description="EamA" evidence="12">
    <location>
        <begin position="38"/>
        <end position="117"/>
    </location>
</feature>
<keyword evidence="6 11" id="KW-0812">Transmembrane</keyword>
<evidence type="ECO:0000256" key="11">
    <source>
        <dbReference type="SAM" id="Phobius"/>
    </source>
</evidence>
<dbReference type="GO" id="GO:0009103">
    <property type="term" value="P:lipopolysaccharide biosynthetic process"/>
    <property type="evidence" value="ECO:0007669"/>
    <property type="project" value="UniProtKB-KW"/>
</dbReference>
<dbReference type="Proteomes" id="UP000027644">
    <property type="component" value="Unassembled WGS sequence"/>
</dbReference>
<keyword evidence="2" id="KW-1003">Cell membrane</keyword>
<reference evidence="13 14" key="1">
    <citation type="journal article" date="2014" name="PLoS Genet.">
        <title>Hidden diversity in honey bee gut symbionts detected by single-cell genomics.</title>
        <authorList>
            <person name="Engel P."/>
            <person name="Stepanauskas R."/>
            <person name="Moran N."/>
        </authorList>
    </citation>
    <scope>NUCLEOTIDE SEQUENCE [LARGE SCALE GENOMIC DNA]</scope>
    <source>
        <strain evidence="13 14">SCGC AB-598-J21</strain>
    </source>
</reference>
<organism evidence="13 14">
    <name type="scientific">Snodgrassella alvi SCGC AB-598-J21</name>
    <dbReference type="NCBI Taxonomy" id="1385367"/>
    <lineage>
        <taxon>Bacteria</taxon>
        <taxon>Pseudomonadati</taxon>
        <taxon>Pseudomonadota</taxon>
        <taxon>Betaproteobacteria</taxon>
        <taxon>Neisseriales</taxon>
        <taxon>Neisseriaceae</taxon>
        <taxon>Snodgrassella</taxon>
    </lineage>
</organism>
<dbReference type="Gene3D" id="1.10.3730.20">
    <property type="match status" value="1"/>
</dbReference>
<dbReference type="PANTHER" id="PTHR30561:SF9">
    <property type="entry name" value="4-AMINO-4-DEOXY-L-ARABINOSE-PHOSPHOUNDECAPRENOL FLIPPASE SUBUNIT ARNF-RELATED"/>
    <property type="match status" value="1"/>
</dbReference>
<dbReference type="GO" id="GO:0022857">
    <property type="term" value="F:transmembrane transporter activity"/>
    <property type="evidence" value="ECO:0007669"/>
    <property type="project" value="InterPro"/>
</dbReference>
<keyword evidence="7" id="KW-0448">Lipopolysaccharide biosynthesis</keyword>
<evidence type="ECO:0000259" key="12">
    <source>
        <dbReference type="Pfam" id="PF00892"/>
    </source>
</evidence>
<feature type="transmembrane region" description="Helical" evidence="11">
    <location>
        <begin position="74"/>
        <end position="95"/>
    </location>
</feature>
<sequence length="136" mass="15305">MRKFYIVGFALLLLFDTLGQSSFKLTAIHAQPLAADWDWISRVFTQPWVYIAIAGYIGAFFTWMMLLKKAPVGPAFAASHLEVVTVMLVSAFLFHEHITNIRILGAIFIVAGIIFLALAEKEIMETEEHSKDDEPC</sequence>
<evidence type="ECO:0000256" key="1">
    <source>
        <dbReference type="ARBA" id="ARBA00004651"/>
    </source>
</evidence>
<comment type="subcellular location">
    <subcellularLocation>
        <location evidence="1">Cell membrane</location>
        <topology evidence="1">Multi-pass membrane protein</topology>
    </subcellularLocation>
</comment>
<dbReference type="SUPFAM" id="SSF103481">
    <property type="entry name" value="Multidrug resistance efflux transporter EmrE"/>
    <property type="match status" value="1"/>
</dbReference>
<keyword evidence="3" id="KW-0444">Lipid biosynthesis</keyword>
<evidence type="ECO:0000256" key="3">
    <source>
        <dbReference type="ARBA" id="ARBA00022516"/>
    </source>
</evidence>
<evidence type="ECO:0000256" key="2">
    <source>
        <dbReference type="ARBA" id="ARBA00022475"/>
    </source>
</evidence>
<evidence type="ECO:0000313" key="13">
    <source>
        <dbReference type="EMBL" id="KEQ00998.1"/>
    </source>
</evidence>
<evidence type="ECO:0000256" key="10">
    <source>
        <dbReference type="ARBA" id="ARBA00023136"/>
    </source>
</evidence>
<comment type="caution">
    <text evidence="13">The sequence shown here is derived from an EMBL/GenBank/DDBJ whole genome shotgun (WGS) entry which is preliminary data.</text>
</comment>
<keyword evidence="9" id="KW-0443">Lipid metabolism</keyword>
<feature type="transmembrane region" description="Helical" evidence="11">
    <location>
        <begin position="101"/>
        <end position="119"/>
    </location>
</feature>